<dbReference type="PANTHER" id="PTHR35849">
    <property type="entry name" value="BLR2341 PROTEIN"/>
    <property type="match status" value="1"/>
</dbReference>
<dbReference type="EMBL" id="JADIVZ010000007">
    <property type="protein sequence ID" value="MBF4162808.1"/>
    <property type="molecule type" value="Genomic_DNA"/>
</dbReference>
<comment type="caution">
    <text evidence="2">The sequence shown here is derived from an EMBL/GenBank/DDBJ whole genome shotgun (WGS) entry which is preliminary data.</text>
</comment>
<dbReference type="Proteomes" id="UP000656804">
    <property type="component" value="Unassembled WGS sequence"/>
</dbReference>
<organism evidence="2 3">
    <name type="scientific">Nocardioides acrostichi</name>
    <dbReference type="NCBI Taxonomy" id="2784339"/>
    <lineage>
        <taxon>Bacteria</taxon>
        <taxon>Bacillati</taxon>
        <taxon>Actinomycetota</taxon>
        <taxon>Actinomycetes</taxon>
        <taxon>Propionibacteriales</taxon>
        <taxon>Nocardioidaceae</taxon>
        <taxon>Nocardioides</taxon>
    </lineage>
</organism>
<dbReference type="Gene3D" id="3.30.750.24">
    <property type="entry name" value="STAS domain"/>
    <property type="match status" value="1"/>
</dbReference>
<dbReference type="InterPro" id="IPR002645">
    <property type="entry name" value="STAS_dom"/>
</dbReference>
<name>A0A930UXQ7_9ACTN</name>
<dbReference type="PANTHER" id="PTHR35849:SF2">
    <property type="entry name" value="BLR2341 PROTEIN"/>
    <property type="match status" value="1"/>
</dbReference>
<dbReference type="SUPFAM" id="SSF52091">
    <property type="entry name" value="SpoIIaa-like"/>
    <property type="match status" value="1"/>
</dbReference>
<dbReference type="Pfam" id="PF13466">
    <property type="entry name" value="STAS_2"/>
    <property type="match status" value="1"/>
</dbReference>
<accession>A0A930UXQ7</accession>
<dbReference type="RefSeq" id="WP_194504069.1">
    <property type="nucleotide sequence ID" value="NZ_JADIVZ010000007.1"/>
</dbReference>
<dbReference type="PROSITE" id="PS50801">
    <property type="entry name" value="STAS"/>
    <property type="match status" value="1"/>
</dbReference>
<reference evidence="2" key="1">
    <citation type="submission" date="2020-11" db="EMBL/GenBank/DDBJ databases">
        <title>Nocardioides sp. CBS4Y-1, whole genome shotgun sequence.</title>
        <authorList>
            <person name="Tuo L."/>
        </authorList>
    </citation>
    <scope>NUCLEOTIDE SEQUENCE</scope>
    <source>
        <strain evidence="2">CBS4Y-1</strain>
    </source>
</reference>
<proteinExistence type="predicted"/>
<dbReference type="AlphaFoldDB" id="A0A930UXQ7"/>
<dbReference type="InterPro" id="IPR052746">
    <property type="entry name" value="MlaB_ABC_Transporter"/>
</dbReference>
<dbReference type="InterPro" id="IPR036513">
    <property type="entry name" value="STAS_dom_sf"/>
</dbReference>
<sequence>MADATSPVISVQGSTLVMSGALDARSSTRVREALYAHLSDHQHVVVDLDGVESVDLTTLRVLAAASRGADREGRHLTLRGCGPAVRRMLHLTHLIRVVDVDRTPSLTASA</sequence>
<dbReference type="InterPro" id="IPR058548">
    <property type="entry name" value="MlaB-like_STAS"/>
</dbReference>
<evidence type="ECO:0000259" key="1">
    <source>
        <dbReference type="PROSITE" id="PS50801"/>
    </source>
</evidence>
<evidence type="ECO:0000313" key="2">
    <source>
        <dbReference type="EMBL" id="MBF4162808.1"/>
    </source>
</evidence>
<feature type="domain" description="STAS" evidence="1">
    <location>
        <begin position="16"/>
        <end position="110"/>
    </location>
</feature>
<gene>
    <name evidence="2" type="ORF">ISG29_14010</name>
</gene>
<evidence type="ECO:0000313" key="3">
    <source>
        <dbReference type="Proteomes" id="UP000656804"/>
    </source>
</evidence>
<protein>
    <submittedName>
        <fullName evidence="2">STAS domain-containing protein</fullName>
    </submittedName>
</protein>
<keyword evidence="3" id="KW-1185">Reference proteome</keyword>
<dbReference type="CDD" id="cd07043">
    <property type="entry name" value="STAS_anti-anti-sigma_factors"/>
    <property type="match status" value="1"/>
</dbReference>